<gene>
    <name evidence="8" type="ORF">AVEN_219601_1</name>
</gene>
<evidence type="ECO:0000256" key="5">
    <source>
        <dbReference type="ARBA" id="ARBA00022827"/>
    </source>
</evidence>
<protein>
    <recommendedName>
        <fullName evidence="7">FAD dependent oxidoreductase domain-containing protein</fullName>
    </recommendedName>
</protein>
<dbReference type="EMBL" id="BGPR01026822">
    <property type="protein sequence ID" value="GBN96828.1"/>
    <property type="molecule type" value="Genomic_DNA"/>
</dbReference>
<dbReference type="InterPro" id="IPR023209">
    <property type="entry name" value="DAO"/>
</dbReference>
<evidence type="ECO:0000259" key="7">
    <source>
        <dbReference type="Pfam" id="PF01266"/>
    </source>
</evidence>
<sequence length="79" mass="8818">EAKILRDWVGLRPCRPTPRLERESIKTKNGNLEVIHNYGHGGSGVTLSWGCAYQVLGILREVLEDSGKQTSPSHCRSKM</sequence>
<organism evidence="8 9">
    <name type="scientific">Araneus ventricosus</name>
    <name type="common">Orbweaver spider</name>
    <name type="synonym">Epeira ventricosa</name>
    <dbReference type="NCBI Taxonomy" id="182803"/>
    <lineage>
        <taxon>Eukaryota</taxon>
        <taxon>Metazoa</taxon>
        <taxon>Ecdysozoa</taxon>
        <taxon>Arthropoda</taxon>
        <taxon>Chelicerata</taxon>
        <taxon>Arachnida</taxon>
        <taxon>Araneae</taxon>
        <taxon>Araneomorphae</taxon>
        <taxon>Entelegynae</taxon>
        <taxon>Araneoidea</taxon>
        <taxon>Araneidae</taxon>
        <taxon>Araneus</taxon>
    </lineage>
</organism>
<reference evidence="8 9" key="1">
    <citation type="journal article" date="2019" name="Sci. Rep.">
        <title>Orb-weaving spider Araneus ventricosus genome elucidates the spidroin gene catalogue.</title>
        <authorList>
            <person name="Kono N."/>
            <person name="Nakamura H."/>
            <person name="Ohtoshi R."/>
            <person name="Moran D.A.P."/>
            <person name="Shinohara A."/>
            <person name="Yoshida Y."/>
            <person name="Fujiwara M."/>
            <person name="Mori M."/>
            <person name="Tomita M."/>
            <person name="Arakawa K."/>
        </authorList>
    </citation>
    <scope>NUCLEOTIDE SEQUENCE [LARGE SCALE GENOMIC DNA]</scope>
</reference>
<keyword evidence="9" id="KW-1185">Reference proteome</keyword>
<keyword evidence="5" id="KW-0274">FAD</keyword>
<comment type="subcellular location">
    <subcellularLocation>
        <location evidence="2">Peroxisome matrix</location>
    </subcellularLocation>
</comment>
<dbReference type="GO" id="GO:0003884">
    <property type="term" value="F:D-amino-acid oxidase activity"/>
    <property type="evidence" value="ECO:0007669"/>
    <property type="project" value="InterPro"/>
</dbReference>
<evidence type="ECO:0000256" key="2">
    <source>
        <dbReference type="ARBA" id="ARBA00004253"/>
    </source>
</evidence>
<dbReference type="Proteomes" id="UP000499080">
    <property type="component" value="Unassembled WGS sequence"/>
</dbReference>
<feature type="domain" description="FAD dependent oxidoreductase" evidence="7">
    <location>
        <begin position="2"/>
        <end position="53"/>
    </location>
</feature>
<evidence type="ECO:0000256" key="4">
    <source>
        <dbReference type="ARBA" id="ARBA00022630"/>
    </source>
</evidence>
<name>A0A4Y2T867_ARAVE</name>
<dbReference type="PANTHER" id="PTHR11530">
    <property type="entry name" value="D-AMINO ACID OXIDASE"/>
    <property type="match status" value="1"/>
</dbReference>
<proteinExistence type="inferred from homology"/>
<dbReference type="InterPro" id="IPR006076">
    <property type="entry name" value="FAD-dep_OxRdtase"/>
</dbReference>
<evidence type="ECO:0000313" key="9">
    <source>
        <dbReference type="Proteomes" id="UP000499080"/>
    </source>
</evidence>
<dbReference type="GO" id="GO:0071949">
    <property type="term" value="F:FAD binding"/>
    <property type="evidence" value="ECO:0007669"/>
    <property type="project" value="InterPro"/>
</dbReference>
<evidence type="ECO:0000313" key="8">
    <source>
        <dbReference type="EMBL" id="GBN96828.1"/>
    </source>
</evidence>
<feature type="non-terminal residue" evidence="8">
    <location>
        <position position="1"/>
    </location>
</feature>
<comment type="caution">
    <text evidence="8">The sequence shown here is derived from an EMBL/GenBank/DDBJ whole genome shotgun (WGS) entry which is preliminary data.</text>
</comment>
<evidence type="ECO:0000256" key="3">
    <source>
        <dbReference type="ARBA" id="ARBA00006730"/>
    </source>
</evidence>
<dbReference type="InterPro" id="IPR006181">
    <property type="entry name" value="D-amino_acid_oxidase_CS"/>
</dbReference>
<dbReference type="AlphaFoldDB" id="A0A4Y2T867"/>
<dbReference type="SUPFAM" id="SSF51971">
    <property type="entry name" value="Nucleotide-binding domain"/>
    <property type="match status" value="1"/>
</dbReference>
<dbReference type="GO" id="GO:0019478">
    <property type="term" value="P:D-amino acid catabolic process"/>
    <property type="evidence" value="ECO:0007669"/>
    <property type="project" value="TreeGrafter"/>
</dbReference>
<comment type="similarity">
    <text evidence="3">Belongs to the DAMOX/DASOX family.</text>
</comment>
<comment type="cofactor">
    <cofactor evidence="1">
        <name>FAD</name>
        <dbReference type="ChEBI" id="CHEBI:57692"/>
    </cofactor>
</comment>
<dbReference type="Gene3D" id="3.30.9.10">
    <property type="entry name" value="D-Amino Acid Oxidase, subunit A, domain 2"/>
    <property type="match status" value="1"/>
</dbReference>
<evidence type="ECO:0000256" key="1">
    <source>
        <dbReference type="ARBA" id="ARBA00001974"/>
    </source>
</evidence>
<keyword evidence="4" id="KW-0285">Flavoprotein</keyword>
<accession>A0A4Y2T867</accession>
<dbReference type="Pfam" id="PF01266">
    <property type="entry name" value="DAO"/>
    <property type="match status" value="1"/>
</dbReference>
<dbReference type="Gene3D" id="3.40.50.720">
    <property type="entry name" value="NAD(P)-binding Rossmann-like Domain"/>
    <property type="match status" value="1"/>
</dbReference>
<dbReference type="PROSITE" id="PS00677">
    <property type="entry name" value="DAO"/>
    <property type="match status" value="1"/>
</dbReference>
<dbReference type="PANTHER" id="PTHR11530:SF11">
    <property type="entry name" value="D-ASPARTATE OXIDASE"/>
    <property type="match status" value="1"/>
</dbReference>
<dbReference type="OrthoDB" id="6512784at2759"/>
<keyword evidence="6" id="KW-0560">Oxidoreductase</keyword>
<dbReference type="GO" id="GO:0005782">
    <property type="term" value="C:peroxisomal matrix"/>
    <property type="evidence" value="ECO:0007669"/>
    <property type="project" value="UniProtKB-SubCell"/>
</dbReference>
<evidence type="ECO:0000256" key="6">
    <source>
        <dbReference type="ARBA" id="ARBA00023002"/>
    </source>
</evidence>